<name>K8ESN5_CARML</name>
<evidence type="ECO:0000259" key="2">
    <source>
        <dbReference type="Pfam" id="PF07261"/>
    </source>
</evidence>
<evidence type="ECO:0000313" key="3">
    <source>
        <dbReference type="EMBL" id="CCO11601.2"/>
    </source>
</evidence>
<dbReference type="Proteomes" id="UP000000212">
    <property type="component" value="Chromosome"/>
</dbReference>
<dbReference type="Pfam" id="PF07261">
    <property type="entry name" value="DnaB_2"/>
    <property type="match status" value="1"/>
</dbReference>
<evidence type="ECO:0000313" key="4">
    <source>
        <dbReference type="Proteomes" id="UP000000212"/>
    </source>
</evidence>
<dbReference type="Gene3D" id="1.10.10.630">
    <property type="entry name" value="DnaD domain-like"/>
    <property type="match status" value="1"/>
</dbReference>
<dbReference type="InterPro" id="IPR006343">
    <property type="entry name" value="DnaB/C_C"/>
</dbReference>
<dbReference type="InterPro" id="IPR034829">
    <property type="entry name" value="DnaD-like_sf"/>
</dbReference>
<keyword evidence="4" id="KW-1185">Reference proteome</keyword>
<dbReference type="NCBIfam" id="TIGR01446">
    <property type="entry name" value="DnaD_dom"/>
    <property type="match status" value="1"/>
</dbReference>
<dbReference type="eggNOG" id="COG3935">
    <property type="taxonomic scope" value="Bacteria"/>
</dbReference>
<dbReference type="AlphaFoldDB" id="K8ESN5"/>
<protein>
    <submittedName>
        <fullName evidence="3">DnaD and phage-associated domain protein</fullName>
    </submittedName>
</protein>
<accession>K8ESN5</accession>
<comment type="similarity">
    <text evidence="1">Belongs to the DnaB/DnaD family.</text>
</comment>
<dbReference type="RefSeq" id="WP_015076753.1">
    <property type="nucleotide sequence ID" value="NC_019425.2"/>
</dbReference>
<evidence type="ECO:0000256" key="1">
    <source>
        <dbReference type="ARBA" id="ARBA00093462"/>
    </source>
</evidence>
<dbReference type="SUPFAM" id="SSF158499">
    <property type="entry name" value="DnaD domain-like"/>
    <property type="match status" value="1"/>
</dbReference>
<dbReference type="KEGG" id="cml:BN424_2161"/>
<dbReference type="OrthoDB" id="3199595at2"/>
<dbReference type="STRING" id="1234679.BN424_2161"/>
<organism evidence="3 4">
    <name type="scientific">Carnobacterium maltaromaticum LMA28</name>
    <dbReference type="NCBI Taxonomy" id="1234679"/>
    <lineage>
        <taxon>Bacteria</taxon>
        <taxon>Bacillati</taxon>
        <taxon>Bacillota</taxon>
        <taxon>Bacilli</taxon>
        <taxon>Lactobacillales</taxon>
        <taxon>Carnobacteriaceae</taxon>
        <taxon>Carnobacterium</taxon>
    </lineage>
</organism>
<proteinExistence type="inferred from homology"/>
<sequence length="290" mass="33900">MEGFIQVQRKMQDSIVFQNPYYYKLWSYLMFKARFKPGKIFIGNQEVQLDINQLVWGRKEATAELNQGISAKEKKSESTWENYLKKFEKMGILNRKVNSKFTVVTLTDDWLSQSENEESSQEFSHQVNSTLTSTYQQVNNNLTQKKKVNNVFTSPTTNLINLNTTNACEMYEIAFPEKPLNHFIAQSIAEWINDFGGQEEIVCLAIKNAAEYSADNFKYAENTMKRWEKEGVKTLADAQAQIDKFNHAKDARMNQEVERQQQKERVVDSKLQVPMHNWVTRNQEEQPHEN</sequence>
<gene>
    <name evidence="3" type="ORF">BN424_2161</name>
</gene>
<feature type="domain" description="DnaB/C C-terminal" evidence="2">
    <location>
        <begin position="178"/>
        <end position="241"/>
    </location>
</feature>
<reference evidence="4" key="1">
    <citation type="journal article" date="2013" name="Genome Announc.">
        <title>Complete Chromosome Sequence of Carnobacterium maltaromaticum LMA 28.</title>
        <authorList>
            <person name="Cailliez-Grimal C."/>
            <person name="Chaillou S."/>
            <person name="Anba-Mondoloni J."/>
            <person name="Loux V."/>
            <person name="Afzal M.I."/>
            <person name="Rahman A."/>
            <person name="Kergourlay G."/>
            <person name="Champomier-Verges M.C."/>
            <person name="Zagorec M."/>
            <person name="Dalgaard P."/>
            <person name="Leisner J.J."/>
            <person name="Prevost H."/>
            <person name="Revol-Junelles A.M."/>
            <person name="Borges F."/>
        </authorList>
    </citation>
    <scope>NUCLEOTIDE SEQUENCE</scope>
    <source>
        <strain evidence="4">LMA28</strain>
    </source>
</reference>
<dbReference type="HOGENOM" id="CLU_958745_0_0_9"/>
<dbReference type="EMBL" id="HE999757">
    <property type="protein sequence ID" value="CCO11601.2"/>
    <property type="molecule type" value="Genomic_DNA"/>
</dbReference>